<dbReference type="InterPro" id="IPR002703">
    <property type="entry name" value="Levivir_coat"/>
</dbReference>
<keyword evidence="3" id="KW-0946">Virion</keyword>
<gene>
    <name evidence="4" type="primary">SRR6255733_1_2</name>
</gene>
<dbReference type="KEGG" id="vg:80398576"/>
<dbReference type="SUPFAM" id="SSF55405">
    <property type="entry name" value="RNA bacteriophage capsid protein"/>
    <property type="match status" value="1"/>
</dbReference>
<proteinExistence type="predicted"/>
<name>A0A8S5L004_9VIRU</name>
<organism evidence="4 5">
    <name type="scientific">ssRNA phage SRR6255733_1</name>
    <dbReference type="NCBI Taxonomy" id="2786497"/>
    <lineage>
        <taxon>Viruses</taxon>
        <taxon>Riboviria</taxon>
        <taxon>Orthornavirae</taxon>
        <taxon>Lenarviricota</taxon>
        <taxon>Leviviricetes</taxon>
        <taxon>Norzivirales</taxon>
        <taxon>Fiersviridae</taxon>
        <taxon>Mihkrovirus</taxon>
        <taxon>Mihkrovirus peladaptatum</taxon>
    </lineage>
</organism>
<evidence type="ECO:0000256" key="3">
    <source>
        <dbReference type="ARBA" id="ARBA00022844"/>
    </source>
</evidence>
<comment type="subcellular location">
    <subcellularLocation>
        <location evidence="1">Virion</location>
    </subcellularLocation>
</comment>
<evidence type="ECO:0000256" key="1">
    <source>
        <dbReference type="ARBA" id="ARBA00004328"/>
    </source>
</evidence>
<keyword evidence="5" id="KW-1185">Reference proteome</keyword>
<dbReference type="Proteomes" id="UP000678251">
    <property type="component" value="Segment"/>
</dbReference>
<dbReference type="GO" id="GO:0019028">
    <property type="term" value="C:viral capsid"/>
    <property type="evidence" value="ECO:0007669"/>
    <property type="project" value="UniProtKB-KW"/>
</dbReference>
<accession>A0A8S5L004</accession>
<reference evidence="4" key="1">
    <citation type="submission" date="2020-09" db="EMBL/GenBank/DDBJ databases">
        <title>Leviviricetes taxonomy.</title>
        <authorList>
            <person name="Stockdale S.R."/>
            <person name="Callanan J."/>
            <person name="Adriaenssens E.M."/>
            <person name="Kuhn J.H."/>
            <person name="Rumnieks J."/>
            <person name="Shkoporov A."/>
            <person name="Draper L.A."/>
            <person name="Ross P."/>
            <person name="Hill C."/>
        </authorList>
    </citation>
    <scope>NUCLEOTIDE SEQUENCE</scope>
</reference>
<protein>
    <submittedName>
        <fullName evidence="4">Coat protein</fullName>
    </submittedName>
</protein>
<dbReference type="GO" id="GO:0005198">
    <property type="term" value="F:structural molecule activity"/>
    <property type="evidence" value="ECO:0007669"/>
    <property type="project" value="InterPro"/>
</dbReference>
<dbReference type="Pfam" id="PF01819">
    <property type="entry name" value="Levi_coat"/>
    <property type="match status" value="1"/>
</dbReference>
<dbReference type="GeneID" id="80398576"/>
<sequence>MPQLQNIAVADRESIPVTHTFVPRDIIDGVGTVVETSGTPIGENTLSVSLRKTPQGRYKATLKGKFPVVQNQTINGVISPVVVRTSYAEVIFNFDATSSEQERKNIVGMIYGSLASSVVLTNDVCTKLQGVY</sequence>
<dbReference type="EMBL" id="BK013674">
    <property type="protein sequence ID" value="DAD50953.1"/>
    <property type="molecule type" value="Genomic_RNA"/>
</dbReference>
<dbReference type="RefSeq" id="YP_010769532.1">
    <property type="nucleotide sequence ID" value="NC_074003.1"/>
</dbReference>
<evidence type="ECO:0000313" key="4">
    <source>
        <dbReference type="EMBL" id="DAD50953.1"/>
    </source>
</evidence>
<keyword evidence="2 4" id="KW-0167">Capsid protein</keyword>
<evidence type="ECO:0000256" key="2">
    <source>
        <dbReference type="ARBA" id="ARBA00022561"/>
    </source>
</evidence>
<dbReference type="InterPro" id="IPR015954">
    <property type="entry name" value="Phage_RNA-type_capsid"/>
</dbReference>
<dbReference type="Gene3D" id="3.30.380.10">
    <property type="entry name" value="MS2 Viral Coat Protein"/>
    <property type="match status" value="1"/>
</dbReference>
<evidence type="ECO:0000313" key="5">
    <source>
        <dbReference type="Proteomes" id="UP000678251"/>
    </source>
</evidence>